<accession>A0A317XVQ4</accession>
<protein>
    <submittedName>
        <fullName evidence="2">Uncharacterized protein</fullName>
    </submittedName>
</protein>
<dbReference type="AlphaFoldDB" id="A0A317XVQ4"/>
<dbReference type="Proteomes" id="UP000246740">
    <property type="component" value="Unassembled WGS sequence"/>
</dbReference>
<evidence type="ECO:0000256" key="1">
    <source>
        <dbReference type="SAM" id="MobiDB-lite"/>
    </source>
</evidence>
<reference evidence="2 3" key="1">
    <citation type="journal article" date="2018" name="Mol. Biol. Evol.">
        <title>Broad Genomic Sampling Reveals a Smut Pathogenic Ancestry of the Fungal Clade Ustilaginomycotina.</title>
        <authorList>
            <person name="Kijpornyongpan T."/>
            <person name="Mondo S.J."/>
            <person name="Barry K."/>
            <person name="Sandor L."/>
            <person name="Lee J."/>
            <person name="Lipzen A."/>
            <person name="Pangilinan J."/>
            <person name="LaButti K."/>
            <person name="Hainaut M."/>
            <person name="Henrissat B."/>
            <person name="Grigoriev I.V."/>
            <person name="Spatafora J.W."/>
            <person name="Aime M.C."/>
        </authorList>
    </citation>
    <scope>NUCLEOTIDE SEQUENCE [LARGE SCALE GENOMIC DNA]</scope>
    <source>
        <strain evidence="2 3">MCA 3645</strain>
    </source>
</reference>
<evidence type="ECO:0000313" key="3">
    <source>
        <dbReference type="Proteomes" id="UP000246740"/>
    </source>
</evidence>
<keyword evidence="3" id="KW-1185">Reference proteome</keyword>
<name>A0A317XVQ4_9BASI</name>
<feature type="region of interest" description="Disordered" evidence="1">
    <location>
        <begin position="1"/>
        <end position="26"/>
    </location>
</feature>
<feature type="region of interest" description="Disordered" evidence="1">
    <location>
        <begin position="72"/>
        <end position="114"/>
    </location>
</feature>
<sequence>MESRTEPATLESAKEDKKWCGATAPPARVQQTAAAAVETWMARHATLFTHPHHTSSLFRRLPASFSRPKFLQSAVQESTDDSRRSSDLGAFANGQKRGTVQYRQKQDVGEGAVPQKGRDVECRVLGQSACATPRHTTMIKAQRALSRPDIQH</sequence>
<dbReference type="EMBL" id="KZ819189">
    <property type="protein sequence ID" value="PWZ02386.1"/>
    <property type="molecule type" value="Genomic_DNA"/>
</dbReference>
<proteinExistence type="predicted"/>
<evidence type="ECO:0000313" key="2">
    <source>
        <dbReference type="EMBL" id="PWZ02386.1"/>
    </source>
</evidence>
<organism evidence="2 3">
    <name type="scientific">Testicularia cyperi</name>
    <dbReference type="NCBI Taxonomy" id="1882483"/>
    <lineage>
        <taxon>Eukaryota</taxon>
        <taxon>Fungi</taxon>
        <taxon>Dikarya</taxon>
        <taxon>Basidiomycota</taxon>
        <taxon>Ustilaginomycotina</taxon>
        <taxon>Ustilaginomycetes</taxon>
        <taxon>Ustilaginales</taxon>
        <taxon>Anthracoideaceae</taxon>
        <taxon>Testicularia</taxon>
    </lineage>
</organism>
<dbReference type="InParanoid" id="A0A317XVQ4"/>
<gene>
    <name evidence="2" type="ORF">BCV70DRAFT_63583</name>
</gene>